<dbReference type="GO" id="GO:0032259">
    <property type="term" value="P:methylation"/>
    <property type="evidence" value="ECO:0007669"/>
    <property type="project" value="UniProtKB-KW"/>
</dbReference>
<comment type="caution">
    <text evidence="2">The sequence shown here is derived from an EMBL/GenBank/DDBJ whole genome shotgun (WGS) entry which is preliminary data.</text>
</comment>
<dbReference type="GO" id="GO:0008757">
    <property type="term" value="F:S-adenosylmethionine-dependent methyltransferase activity"/>
    <property type="evidence" value="ECO:0007669"/>
    <property type="project" value="InterPro"/>
</dbReference>
<dbReference type="RefSeq" id="WP_017386311.1">
    <property type="nucleotide sequence ID" value="NZ_BKDB01000045.1"/>
</dbReference>
<evidence type="ECO:0000313" key="3">
    <source>
        <dbReference type="Proteomes" id="UP000271320"/>
    </source>
</evidence>
<feature type="domain" description="Methyltransferase type 11" evidence="1">
    <location>
        <begin position="34"/>
        <end position="127"/>
    </location>
</feature>
<dbReference type="InterPro" id="IPR029063">
    <property type="entry name" value="SAM-dependent_MTases_sf"/>
</dbReference>
<proteinExistence type="predicted"/>
<dbReference type="AlphaFoldDB" id="A0A3R9SHJ5"/>
<sequence>MNEKFIQLSRELKHRPILEKALGYFPNLPLIAIDCGSGAGNESAYLLSNGFNVYAFDISIEAQKFCAERFKDDSKFIFYHESFEDFNFPSASLIIASSSLFFCDPSYFDRVIKRIINALPEGGILVVDLLGTQDEWVIREPKKFIGFTYQDIVDLFLYDFNLLFHKKMNENLPLLNGYIKSWHLHMLILQKK</sequence>
<dbReference type="Gene3D" id="3.40.50.150">
    <property type="entry name" value="Vaccinia Virus protein VP39"/>
    <property type="match status" value="1"/>
</dbReference>
<accession>A0A3R9SHJ5</accession>
<evidence type="ECO:0000259" key="1">
    <source>
        <dbReference type="Pfam" id="PF08241"/>
    </source>
</evidence>
<organism evidence="2 3">
    <name type="scientific">Acinetobacter pittii</name>
    <name type="common">Acinetobacter genomosp. 3</name>
    <dbReference type="NCBI Taxonomy" id="48296"/>
    <lineage>
        <taxon>Bacteria</taxon>
        <taxon>Pseudomonadati</taxon>
        <taxon>Pseudomonadota</taxon>
        <taxon>Gammaproteobacteria</taxon>
        <taxon>Moraxellales</taxon>
        <taxon>Moraxellaceae</taxon>
        <taxon>Acinetobacter</taxon>
        <taxon>Acinetobacter calcoaceticus/baumannii complex</taxon>
    </lineage>
</organism>
<dbReference type="SUPFAM" id="SSF53335">
    <property type="entry name" value="S-adenosyl-L-methionine-dependent methyltransferases"/>
    <property type="match status" value="1"/>
</dbReference>
<evidence type="ECO:0000313" key="2">
    <source>
        <dbReference type="EMBL" id="RSO53585.1"/>
    </source>
</evidence>
<dbReference type="InterPro" id="IPR013216">
    <property type="entry name" value="Methyltransf_11"/>
</dbReference>
<name>A0A3R9SHJ5_ACIPI</name>
<keyword evidence="2" id="KW-0808">Transferase</keyword>
<dbReference type="CDD" id="cd02440">
    <property type="entry name" value="AdoMet_MTases"/>
    <property type="match status" value="1"/>
</dbReference>
<dbReference type="PANTHER" id="PTHR43861">
    <property type="entry name" value="TRANS-ACONITATE 2-METHYLTRANSFERASE-RELATED"/>
    <property type="match status" value="1"/>
</dbReference>
<keyword evidence="2" id="KW-0489">Methyltransferase</keyword>
<gene>
    <name evidence="2" type="ORF">EA752_19940</name>
</gene>
<dbReference type="Pfam" id="PF08241">
    <property type="entry name" value="Methyltransf_11"/>
    <property type="match status" value="1"/>
</dbReference>
<dbReference type="Proteomes" id="UP000271320">
    <property type="component" value="Unassembled WGS sequence"/>
</dbReference>
<protein>
    <submittedName>
        <fullName evidence="2">Methyltransferase domain-containing protein</fullName>
    </submittedName>
</protein>
<dbReference type="EMBL" id="RFEW01000030">
    <property type="protein sequence ID" value="RSO53585.1"/>
    <property type="molecule type" value="Genomic_DNA"/>
</dbReference>
<reference evidence="2 3" key="1">
    <citation type="submission" date="2018-10" db="EMBL/GenBank/DDBJ databases">
        <title>GWAS and RNA-Seq identify cryptic mechanisms of antimicrobial resistance in Acinetobacter baumannii.</title>
        <authorList>
            <person name="Sahl J.W."/>
        </authorList>
    </citation>
    <scope>NUCLEOTIDE SEQUENCE [LARGE SCALE GENOMIC DNA]</scope>
    <source>
        <strain evidence="2 3">TG41884</strain>
    </source>
</reference>